<evidence type="ECO:0000313" key="1">
    <source>
        <dbReference type="EMBL" id="KKP52743.1"/>
    </source>
</evidence>
<protein>
    <submittedName>
        <fullName evidence="1">Uncharacterized protein</fullName>
    </submittedName>
</protein>
<evidence type="ECO:0000313" key="2">
    <source>
        <dbReference type="Proteomes" id="UP000034045"/>
    </source>
</evidence>
<dbReference type="Proteomes" id="UP000034045">
    <property type="component" value="Unassembled WGS sequence"/>
</dbReference>
<comment type="caution">
    <text evidence="1">The sequence shown here is derived from an EMBL/GenBank/DDBJ whole genome shotgun (WGS) entry which is preliminary data.</text>
</comment>
<proteinExistence type="predicted"/>
<gene>
    <name evidence="1" type="ORF">UR42_C0005G0011</name>
</gene>
<sequence length="219" mass="24873">MEILQRISKNSDPLEVMVNQVKSEVYPKNFGPLWWDKLPISRFTLDKFNPLQNQHILSQELYKNRNTGTIYGRYYLQPNTTDSFIPTMVLGKPDDVIRFASRDGGDVFDLNINDGITLPNIGVSLMPDEIITLPDINTILSQGNIIYFGRKSSHILTRLQLSTGLSATLKVYENILVKERRSSFVHITNSDESPLAPNIGGLMMTNSRDYIEKVYSSKT</sequence>
<accession>A0A0G0A862</accession>
<dbReference type="EMBL" id="LBPD01000005">
    <property type="protein sequence ID" value="KKP52743.1"/>
    <property type="molecule type" value="Genomic_DNA"/>
</dbReference>
<dbReference type="AlphaFoldDB" id="A0A0G0A862"/>
<name>A0A0G0A862_9BACT</name>
<organism evidence="1 2">
    <name type="scientific">Candidatus Roizmanbacteria bacterium GW2011_GWA2_33_33</name>
    <dbReference type="NCBI Taxonomy" id="1618476"/>
    <lineage>
        <taxon>Bacteria</taxon>
        <taxon>Candidatus Roizmaniibacteriota</taxon>
    </lineage>
</organism>
<reference evidence="1 2" key="1">
    <citation type="journal article" date="2015" name="Nature">
        <title>rRNA introns, odd ribosomes, and small enigmatic genomes across a large radiation of phyla.</title>
        <authorList>
            <person name="Brown C.T."/>
            <person name="Hug L.A."/>
            <person name="Thomas B.C."/>
            <person name="Sharon I."/>
            <person name="Castelle C.J."/>
            <person name="Singh A."/>
            <person name="Wilkins M.J."/>
            <person name="Williams K.H."/>
            <person name="Banfield J.F."/>
        </authorList>
    </citation>
    <scope>NUCLEOTIDE SEQUENCE [LARGE SCALE GENOMIC DNA]</scope>
</reference>